<comment type="caution">
    <text evidence="6">The sequence shown here is derived from an EMBL/GenBank/DDBJ whole genome shotgun (WGS) entry which is preliminary data.</text>
</comment>
<evidence type="ECO:0000313" key="6">
    <source>
        <dbReference type="EMBL" id="OEL31152.1"/>
    </source>
</evidence>
<dbReference type="AlphaFoldDB" id="A0A1E5W1B2"/>
<gene>
    <name evidence="6" type="ORF">BAE44_0007831</name>
</gene>
<comment type="subcellular location">
    <subcellularLocation>
        <location evidence="2 5">Secreted</location>
        <location evidence="2 5">Cell wall</location>
    </subcellularLocation>
</comment>
<keyword evidence="4 5" id="KW-0134">Cell wall</keyword>
<dbReference type="EC" id="3.1.1.-" evidence="5"/>
<accession>A0A1E5W1B2</accession>
<organism evidence="6 7">
    <name type="scientific">Dichanthelium oligosanthes</name>
    <dbReference type="NCBI Taxonomy" id="888268"/>
    <lineage>
        <taxon>Eukaryota</taxon>
        <taxon>Viridiplantae</taxon>
        <taxon>Streptophyta</taxon>
        <taxon>Embryophyta</taxon>
        <taxon>Tracheophyta</taxon>
        <taxon>Spermatophyta</taxon>
        <taxon>Magnoliopsida</taxon>
        <taxon>Liliopsida</taxon>
        <taxon>Poales</taxon>
        <taxon>Poaceae</taxon>
        <taxon>PACMAD clade</taxon>
        <taxon>Panicoideae</taxon>
        <taxon>Panicodae</taxon>
        <taxon>Paniceae</taxon>
        <taxon>Dichantheliinae</taxon>
        <taxon>Dichanthelium</taxon>
    </lineage>
</organism>
<reference evidence="6 7" key="1">
    <citation type="submission" date="2016-09" db="EMBL/GenBank/DDBJ databases">
        <title>The draft genome of Dichanthelium oligosanthes: A C3 panicoid grass species.</title>
        <authorList>
            <person name="Studer A.J."/>
            <person name="Schnable J.C."/>
            <person name="Brutnell T.P."/>
        </authorList>
    </citation>
    <scope>NUCLEOTIDE SEQUENCE [LARGE SCALE GENOMIC DNA]</scope>
    <source>
        <strain evidence="7">cv. Kellogg 1175</strain>
        <tissue evidence="6">Leaf</tissue>
    </source>
</reference>
<evidence type="ECO:0000313" key="7">
    <source>
        <dbReference type="Proteomes" id="UP000095767"/>
    </source>
</evidence>
<name>A0A1E5W1B2_9POAL</name>
<dbReference type="GO" id="GO:0071555">
    <property type="term" value="P:cell wall organization"/>
    <property type="evidence" value="ECO:0007669"/>
    <property type="project" value="UniProtKB-KW"/>
</dbReference>
<keyword evidence="5" id="KW-0378">Hydrolase</keyword>
<evidence type="ECO:0000256" key="5">
    <source>
        <dbReference type="RuleBase" id="RU363114"/>
    </source>
</evidence>
<sequence>MAPWRRRAWPAAAIVVTAVVTAAAILVGFAAEAADMVQERLTVGMTIVPDAASTGAGKSTPRVLCLDGSPPAYHLHRGSGSGARSWLLQFEGGGWCNDVRSCAERAGTRRGSTSLMTKVEVFSGILSNLPAMNPDFYNWNRVKLRYCDGGSFSGDSAYGNGSSVLYFRGQRIWDAIITDLLQKGLAKAKRVLLSGCSAGGLATFFHCDSLKERLGGATTVKCLSDAGFFLDL</sequence>
<dbReference type="GO" id="GO:0016787">
    <property type="term" value="F:hydrolase activity"/>
    <property type="evidence" value="ECO:0007669"/>
    <property type="project" value="UniProtKB-KW"/>
</dbReference>
<dbReference type="InterPro" id="IPR004963">
    <property type="entry name" value="PAE/NOTUM"/>
</dbReference>
<dbReference type="Pfam" id="PF03283">
    <property type="entry name" value="PAE"/>
    <property type="match status" value="1"/>
</dbReference>
<evidence type="ECO:0000256" key="3">
    <source>
        <dbReference type="ARBA" id="ARBA00005784"/>
    </source>
</evidence>
<dbReference type="EMBL" id="LWDX02024041">
    <property type="protein sequence ID" value="OEL31152.1"/>
    <property type="molecule type" value="Genomic_DNA"/>
</dbReference>
<dbReference type="PANTHER" id="PTHR21562">
    <property type="entry name" value="NOTUM-RELATED"/>
    <property type="match status" value="1"/>
</dbReference>
<dbReference type="Proteomes" id="UP000095767">
    <property type="component" value="Unassembled WGS sequence"/>
</dbReference>
<keyword evidence="5" id="KW-0961">Cell wall biogenesis/degradation</keyword>
<dbReference type="OrthoDB" id="2015280at2759"/>
<comment type="function">
    <text evidence="1 5">Hydrolyzes acetyl esters in homogalacturonan regions of pectin. In type I primary cell wall, galacturonic acid residues of pectin can be acetylated at the O-2 and O-3 positions. Decreasing the degree of acetylation of pectin gels in vitro alters their physical properties.</text>
</comment>
<protein>
    <recommendedName>
        <fullName evidence="5">Pectin acetylesterase</fullName>
        <ecNumber evidence="5">3.1.1.-</ecNumber>
    </recommendedName>
</protein>
<comment type="similarity">
    <text evidence="3 5">Belongs to the pectinacetylesterase family.</text>
</comment>
<evidence type="ECO:0000256" key="2">
    <source>
        <dbReference type="ARBA" id="ARBA00004191"/>
    </source>
</evidence>
<evidence type="ECO:0000256" key="1">
    <source>
        <dbReference type="ARBA" id="ARBA00003534"/>
    </source>
</evidence>
<proteinExistence type="inferred from homology"/>
<evidence type="ECO:0000256" key="4">
    <source>
        <dbReference type="ARBA" id="ARBA00022512"/>
    </source>
</evidence>
<keyword evidence="5" id="KW-0964">Secreted</keyword>
<dbReference type="STRING" id="888268.A0A1E5W1B2"/>
<keyword evidence="7" id="KW-1185">Reference proteome</keyword>
<dbReference type="PANTHER" id="PTHR21562:SF69">
    <property type="entry name" value="PECTIN ACETYLESTERASE 9"/>
    <property type="match status" value="1"/>
</dbReference>